<dbReference type="Pfam" id="PF14690">
    <property type="entry name" value="Zn_ribbon_ISL3"/>
    <property type="match status" value="1"/>
</dbReference>
<organism evidence="2 3">
    <name type="scientific">Actinophytocola algeriensis</name>
    <dbReference type="NCBI Taxonomy" id="1768010"/>
    <lineage>
        <taxon>Bacteria</taxon>
        <taxon>Bacillati</taxon>
        <taxon>Actinomycetota</taxon>
        <taxon>Actinomycetes</taxon>
        <taxon>Pseudonocardiales</taxon>
        <taxon>Pseudonocardiaceae</taxon>
    </lineage>
</organism>
<dbReference type="AlphaFoldDB" id="A0A7W7Q3C6"/>
<accession>A0A7W7Q3C6</accession>
<comment type="caution">
    <text evidence="2">The sequence shown here is derived from an EMBL/GenBank/DDBJ whole genome shotgun (WGS) entry which is preliminary data.</text>
</comment>
<dbReference type="PANTHER" id="PTHR33498:SF1">
    <property type="entry name" value="TRANSPOSASE FOR INSERTION SEQUENCE ELEMENT IS1557"/>
    <property type="match status" value="1"/>
</dbReference>
<evidence type="ECO:0000259" key="1">
    <source>
        <dbReference type="Pfam" id="PF14690"/>
    </source>
</evidence>
<dbReference type="Proteomes" id="UP000520767">
    <property type="component" value="Unassembled WGS sequence"/>
</dbReference>
<reference evidence="2 3" key="1">
    <citation type="submission" date="2020-08" db="EMBL/GenBank/DDBJ databases">
        <title>Genomic Encyclopedia of Type Strains, Phase III (KMG-III): the genomes of soil and plant-associated and newly described type strains.</title>
        <authorList>
            <person name="Whitman W."/>
        </authorList>
    </citation>
    <scope>NUCLEOTIDE SEQUENCE [LARGE SCALE GENOMIC DNA]</scope>
    <source>
        <strain evidence="2 3">CECT 8960</strain>
    </source>
</reference>
<gene>
    <name evidence="2" type="ORF">FHR82_002478</name>
</gene>
<evidence type="ECO:0000313" key="2">
    <source>
        <dbReference type="EMBL" id="MBB4906261.1"/>
    </source>
</evidence>
<evidence type="ECO:0000313" key="3">
    <source>
        <dbReference type="Proteomes" id="UP000520767"/>
    </source>
</evidence>
<name>A0A7W7Q3C6_9PSEU</name>
<protein>
    <submittedName>
        <fullName evidence="2">Transposase</fullName>
    </submittedName>
</protein>
<feature type="domain" description="Transposase IS204/IS1001/IS1096/IS1165 zinc-finger" evidence="1">
    <location>
        <begin position="12"/>
        <end position="55"/>
    </location>
</feature>
<dbReference type="InterPro" id="IPR029261">
    <property type="entry name" value="Transposase_Znf"/>
</dbReference>
<dbReference type="RefSeq" id="WP_184810358.1">
    <property type="nucleotide sequence ID" value="NZ_JACHJQ010000002.1"/>
</dbReference>
<dbReference type="PANTHER" id="PTHR33498">
    <property type="entry name" value="TRANSPOSASE FOR INSERTION SEQUENCE ELEMENT IS1557"/>
    <property type="match status" value="1"/>
</dbReference>
<keyword evidence="3" id="KW-1185">Reference proteome</keyword>
<dbReference type="EMBL" id="JACHJQ010000002">
    <property type="protein sequence ID" value="MBB4906261.1"/>
    <property type="molecule type" value="Genomic_DNA"/>
</dbReference>
<proteinExistence type="predicted"/>
<sequence>MRVWARVKAEDGACSSCGGRSRRVLSRYHRGLADVSVAGQPVVLRLQVRRFFCDTNDCPARTFTEQVDRLTVKHARRTSLCRTALEHIGLTLAGRAGSRLAALLGMVAGRNTLLRLVHALPEPEVGPVAVLGVR</sequence>
<dbReference type="InterPro" id="IPR047951">
    <property type="entry name" value="Transpos_ISL3"/>
</dbReference>